<name>A0A9W7DTF4_9STRA</name>
<keyword evidence="5" id="KW-1185">Reference proteome</keyword>
<organism evidence="4 5">
    <name type="scientific">Triparma retinervis</name>
    <dbReference type="NCBI Taxonomy" id="2557542"/>
    <lineage>
        <taxon>Eukaryota</taxon>
        <taxon>Sar</taxon>
        <taxon>Stramenopiles</taxon>
        <taxon>Ochrophyta</taxon>
        <taxon>Bolidophyceae</taxon>
        <taxon>Parmales</taxon>
        <taxon>Triparmaceae</taxon>
        <taxon>Triparma</taxon>
    </lineage>
</organism>
<dbReference type="EMBL" id="BRXZ01001934">
    <property type="protein sequence ID" value="GMH50113.1"/>
    <property type="molecule type" value="Genomic_DNA"/>
</dbReference>
<keyword evidence="3" id="KW-0732">Signal</keyword>
<evidence type="ECO:0000313" key="5">
    <source>
        <dbReference type="Proteomes" id="UP001165082"/>
    </source>
</evidence>
<feature type="transmembrane region" description="Helical" evidence="2">
    <location>
        <begin position="1344"/>
        <end position="1367"/>
    </location>
</feature>
<protein>
    <recommendedName>
        <fullName evidence="6">Tyrosine-protein kinase ephrin type A/B receptor-like domain-containing protein</fullName>
    </recommendedName>
</protein>
<evidence type="ECO:0000256" key="3">
    <source>
        <dbReference type="SAM" id="SignalP"/>
    </source>
</evidence>
<dbReference type="Proteomes" id="UP001165082">
    <property type="component" value="Unassembled WGS sequence"/>
</dbReference>
<dbReference type="SUPFAM" id="SSF57184">
    <property type="entry name" value="Growth factor receptor domain"/>
    <property type="match status" value="1"/>
</dbReference>
<feature type="transmembrane region" description="Helical" evidence="2">
    <location>
        <begin position="1412"/>
        <end position="1433"/>
    </location>
</feature>
<keyword evidence="2" id="KW-0472">Membrane</keyword>
<dbReference type="InterPro" id="IPR009030">
    <property type="entry name" value="Growth_fac_rcpt_cys_sf"/>
</dbReference>
<dbReference type="PANTHER" id="PTHR46967">
    <property type="entry name" value="INSULIN-LIKE GROWTH FACTOR BINDING PROTEIN,N-TERMINAL"/>
    <property type="match status" value="1"/>
</dbReference>
<feature type="signal peptide" evidence="3">
    <location>
        <begin position="1"/>
        <end position="19"/>
    </location>
</feature>
<feature type="region of interest" description="Disordered" evidence="1">
    <location>
        <begin position="1309"/>
        <end position="1335"/>
    </location>
</feature>
<evidence type="ECO:0000313" key="4">
    <source>
        <dbReference type="EMBL" id="GMH50113.1"/>
    </source>
</evidence>
<comment type="caution">
    <text evidence="4">The sequence shown here is derived from an EMBL/GenBank/DDBJ whole genome shotgun (WGS) entry which is preliminary data.</text>
</comment>
<reference evidence="4" key="1">
    <citation type="submission" date="2022-07" db="EMBL/GenBank/DDBJ databases">
        <title>Genome analysis of Parmales, a sister group of diatoms, reveals the evolutionary specialization of diatoms from phago-mixotrophs to photoautotrophs.</title>
        <authorList>
            <person name="Ban H."/>
            <person name="Sato S."/>
            <person name="Yoshikawa S."/>
            <person name="Kazumasa Y."/>
            <person name="Nakamura Y."/>
            <person name="Ichinomiya M."/>
            <person name="Saitoh K."/>
            <person name="Sato N."/>
            <person name="Blanc-Mathieu R."/>
            <person name="Endo H."/>
            <person name="Kuwata A."/>
            <person name="Ogata H."/>
        </authorList>
    </citation>
    <scope>NUCLEOTIDE SEQUENCE</scope>
</reference>
<feature type="transmembrane region" description="Helical" evidence="2">
    <location>
        <begin position="1151"/>
        <end position="1170"/>
    </location>
</feature>
<dbReference type="OrthoDB" id="439917at2759"/>
<accession>A0A9W7DTF4</accession>
<dbReference type="Gene3D" id="2.10.50.10">
    <property type="entry name" value="Tumor Necrosis Factor Receptor, subunit A, domain 2"/>
    <property type="match status" value="1"/>
</dbReference>
<feature type="region of interest" description="Disordered" evidence="1">
    <location>
        <begin position="1504"/>
        <end position="1524"/>
    </location>
</feature>
<gene>
    <name evidence="4" type="ORF">TrRE_jg4695</name>
</gene>
<keyword evidence="2" id="KW-0812">Transmembrane</keyword>
<sequence>MKNSPLFFLLSLLISVIHASIVIVSDIDDLYDTLDSSGSNTVTNGQTTLAKTSYKCSDAQDASTCSGSSESMVEMTTGLSGTVACETDAASCVLDAEKTRRAMKIHGPNTVDEVLTLRALTIKDGAYDDGGGLHLREDCVVVLLLCVFVDCKNNVNDDSRAIYLSNAAHSSNSGATTTHIIIRGTRIHSNIKVESGSDIYVSDGALEIMSTCPSPYSNPPAEGATLSVAKDSTQGAIIGAENNYFCHYICLPGYYNPTLGSASDSCVVCPSGKISPMGSTICLDDDTYSTVHSVSNMDGLFNKISNYDSSWTDYAGNSIMNDGDATELAVSTYKCSDGGGGVGVGGCATSGVMLYTLNLWGLLTCSSYTPDCILDGEREEEIYGLIVRGTDNNPFTLRALTIKDFWAERGAVWLRYDSSIVEIQFCIFANNQNTHNMGAIFVDADLTLDIHGSSFIDNFLDTTEINNYNNQGTAGHYNPTLGSTSTSCQACPSGTSSSMGFTSCLYIGVNDMDGFFNKVSNGVDTVNGAITGNSIVTHGDTLVLAVGEYKCSEGACSGTDKDGNRNMLHTEDLSGVVKCVDDNRSCVVDGISYKDGKGNNGGGFFISDGIVNFVMCSFTNCMADSTGGAVLIEGGTANFYGVTFSGNSAGNGDDISRNGGSVEIHSNCPPPYTSRPASLGDGLDTYGSPFSGSTYTHFCYYACPAGHYNPTLGTTSDSCQSCPSGTRSSKGSTACLDIGVIDSTTSQGHHVSNMEELFNTVSNDADDAANTGNSIMPLGDTTALASGEYKCSEGTCALGDSHALLSTKAFYGNIVCISDSANCVIDGENTNRGMTVNESGGNVLTLKALTFKDGRSLEGGGGLEIRTSSILELHLCNVKTSCVAKSTFQSEPKKSSCLTCSTCQAGKYKATDYHTDIETCPAGEFSSSGESCSPCNTGYISNNTEGAPFCSPCTAGKKANVHKTACLDCPPGTYSDIAQTECKACDFGEFAEGYGNDSCESCEKILPGSTTKYKNTTSRIGCLCEPGYYKSPKYFPPKAQPAEPWENVCKPLSELNSLSGGINMEEGDTLYGLTLQTLPLKSGFWRITENSTILYPCFHKEYCSNSTVDGSVCTEGRTGPYCEVCDNTTTPKYIKSRGECVKCEGNVRNTVILGTIGIVFGVLFMIYMCVRLDDYSPESMKGYFRLAMKWSKSLIMMAKNGKVQGKILASYFQIVSSLPFNFNLSFPIEFAMLMKYLNFINIDIGMMPVGCVTELNHFTNLYTLSGGSLAIIVILAVSSHMAKEFQSSQVVRELTAKIHPVEVYEAKDTKDGAVEEGDGGDGGNGDGEGESGSHKKQPGLDYHLFNNLLIFSFLMLPTVSTTILNTFGCEDLIDPDYNENGDPIEGKADKEGEGTFLKIDRSKLCYSDDHKAAMIFAYVMAFIFIGGIPMWYIHLLWKQRYDLNPGQDGLVGHRTMKYYDTETKSWVFLNMMKKENGEERKHGDKLAIFEEKDIWDERKKRLGEEGGSCLPEAKFGCGQERQPR</sequence>
<dbReference type="SMART" id="SM01411">
    <property type="entry name" value="Ephrin_rec_like"/>
    <property type="match status" value="5"/>
</dbReference>
<feature type="transmembrane region" description="Helical" evidence="2">
    <location>
        <begin position="1261"/>
        <end position="1282"/>
    </location>
</feature>
<evidence type="ECO:0000256" key="1">
    <source>
        <dbReference type="SAM" id="MobiDB-lite"/>
    </source>
</evidence>
<evidence type="ECO:0000256" key="2">
    <source>
        <dbReference type="SAM" id="Phobius"/>
    </source>
</evidence>
<proteinExistence type="predicted"/>
<dbReference type="PANTHER" id="PTHR46967:SF2">
    <property type="entry name" value="SUSHI, VON WILLEBRAND FACTOR TYPE A, EGF AND PENTRAXIN DOMAIN-CONTAINING PROTEIN 1-LIKE"/>
    <property type="match status" value="1"/>
</dbReference>
<feature type="chain" id="PRO_5040988554" description="Tyrosine-protein kinase ephrin type A/B receptor-like domain-containing protein" evidence="3">
    <location>
        <begin position="20"/>
        <end position="1524"/>
    </location>
</feature>
<keyword evidence="2" id="KW-1133">Transmembrane helix</keyword>
<evidence type="ECO:0008006" key="6">
    <source>
        <dbReference type="Google" id="ProtNLM"/>
    </source>
</evidence>